<name>A0A5K4F7W8_SCHMA</name>
<dbReference type="AlphaFoldDB" id="A0A5K4F7W8"/>
<accession>A0A5K4F7W8</accession>
<organism evidence="2 3">
    <name type="scientific">Schistosoma mansoni</name>
    <name type="common">Blood fluke</name>
    <dbReference type="NCBI Taxonomy" id="6183"/>
    <lineage>
        <taxon>Eukaryota</taxon>
        <taxon>Metazoa</taxon>
        <taxon>Spiralia</taxon>
        <taxon>Lophotrochozoa</taxon>
        <taxon>Platyhelminthes</taxon>
        <taxon>Trematoda</taxon>
        <taxon>Digenea</taxon>
        <taxon>Strigeidida</taxon>
        <taxon>Schistosomatoidea</taxon>
        <taxon>Schistosomatidae</taxon>
        <taxon>Schistosoma</taxon>
    </lineage>
</organism>
<dbReference type="Proteomes" id="UP000008854">
    <property type="component" value="Unassembled WGS sequence"/>
</dbReference>
<keyword evidence="1" id="KW-0812">Transmembrane</keyword>
<dbReference type="WBParaSite" id="Smp_331330.1">
    <property type="protein sequence ID" value="Smp_331330.1"/>
    <property type="gene ID" value="Smp_331330"/>
</dbReference>
<feature type="transmembrane region" description="Helical" evidence="1">
    <location>
        <begin position="49"/>
        <end position="70"/>
    </location>
</feature>
<reference evidence="2" key="1">
    <citation type="journal article" date="2012" name="PLoS Negl. Trop. Dis.">
        <title>A systematically improved high quality genome and transcriptome of the human blood fluke Schistosoma mansoni.</title>
        <authorList>
            <person name="Protasio A.V."/>
            <person name="Tsai I.J."/>
            <person name="Babbage A."/>
            <person name="Nichol S."/>
            <person name="Hunt M."/>
            <person name="Aslett M.A."/>
            <person name="De Silva N."/>
            <person name="Velarde G.S."/>
            <person name="Anderson T.J."/>
            <person name="Clark R.C."/>
            <person name="Davidson C."/>
            <person name="Dillon G.P."/>
            <person name="Holroyd N.E."/>
            <person name="LoVerde P.T."/>
            <person name="Lloyd C."/>
            <person name="McQuillan J."/>
            <person name="Oliveira G."/>
            <person name="Otto T.D."/>
            <person name="Parker-Manuel S.J."/>
            <person name="Quail M.A."/>
            <person name="Wilson R.A."/>
            <person name="Zerlotini A."/>
            <person name="Dunne D.W."/>
            <person name="Berriman M."/>
        </authorList>
    </citation>
    <scope>NUCLEOTIDE SEQUENCE [LARGE SCALE GENOMIC DNA]</scope>
    <source>
        <strain evidence="2">Puerto Rican</strain>
    </source>
</reference>
<evidence type="ECO:0000256" key="1">
    <source>
        <dbReference type="SAM" id="Phobius"/>
    </source>
</evidence>
<keyword evidence="2" id="KW-1185">Reference proteome</keyword>
<protein>
    <submittedName>
        <fullName evidence="3">Ovule protein</fullName>
    </submittedName>
</protein>
<reference evidence="3" key="2">
    <citation type="submission" date="2019-11" db="UniProtKB">
        <authorList>
            <consortium name="WormBaseParasite"/>
        </authorList>
    </citation>
    <scope>IDENTIFICATION</scope>
    <source>
        <strain evidence="3">Puerto Rican</strain>
    </source>
</reference>
<evidence type="ECO:0000313" key="3">
    <source>
        <dbReference type="WBParaSite" id="Smp_331330.1"/>
    </source>
</evidence>
<dbReference type="InParanoid" id="A0A5K4F7W8"/>
<feature type="transmembrane region" description="Helical" evidence="1">
    <location>
        <begin position="20"/>
        <end position="37"/>
    </location>
</feature>
<evidence type="ECO:0000313" key="2">
    <source>
        <dbReference type="Proteomes" id="UP000008854"/>
    </source>
</evidence>
<proteinExistence type="predicted"/>
<keyword evidence="1" id="KW-1133">Transmembrane helix</keyword>
<sequence>MKSLVNLRKIFHMNEIVVKYVMLLVSTMLMIAEQALVNMKHKFSICSNLTIVLMVPIQTLFILTIHLLLINVRNMFQTSRILITFHMLL</sequence>
<keyword evidence="1" id="KW-0472">Membrane</keyword>